<feature type="compositionally biased region" description="Basic and acidic residues" evidence="1">
    <location>
        <begin position="85"/>
        <end position="103"/>
    </location>
</feature>
<dbReference type="Proteomes" id="UP000688137">
    <property type="component" value="Unassembled WGS sequence"/>
</dbReference>
<name>A0A8S1K4H2_PARPR</name>
<protein>
    <submittedName>
        <fullName evidence="2">Uncharacterized protein</fullName>
    </submittedName>
</protein>
<feature type="compositionally biased region" description="Basic and acidic residues" evidence="1">
    <location>
        <begin position="173"/>
        <end position="188"/>
    </location>
</feature>
<feature type="region of interest" description="Disordered" evidence="1">
    <location>
        <begin position="85"/>
        <end position="188"/>
    </location>
</feature>
<keyword evidence="3" id="KW-1185">Reference proteome</keyword>
<dbReference type="AlphaFoldDB" id="A0A8S1K4H2"/>
<dbReference type="EMBL" id="CAJJDM010000011">
    <property type="protein sequence ID" value="CAD8049621.1"/>
    <property type="molecule type" value="Genomic_DNA"/>
</dbReference>
<evidence type="ECO:0000313" key="3">
    <source>
        <dbReference type="Proteomes" id="UP000688137"/>
    </source>
</evidence>
<organism evidence="2 3">
    <name type="scientific">Paramecium primaurelia</name>
    <dbReference type="NCBI Taxonomy" id="5886"/>
    <lineage>
        <taxon>Eukaryota</taxon>
        <taxon>Sar</taxon>
        <taxon>Alveolata</taxon>
        <taxon>Ciliophora</taxon>
        <taxon>Intramacronucleata</taxon>
        <taxon>Oligohymenophorea</taxon>
        <taxon>Peniculida</taxon>
        <taxon>Parameciidae</taxon>
        <taxon>Paramecium</taxon>
    </lineage>
</organism>
<sequence>MNQLYDLMSIIKTSGQRGQELMIDSFVIGYLFGKGNLKNKEELQTFVEQLKEIKNQIDQSLQYPTIRDDFLISNLGNMQFLLKNEKNDDKKQKQLKKNAEKAKGKSKKINLAQTTPINPQFDMKDQNELIQNQVEEVEKQQSQANSKKSQGQQLQKPQQGVQTRQQLAQSKSDQQKNEQQKNEQQKNE</sequence>
<feature type="compositionally biased region" description="Polar residues" evidence="1">
    <location>
        <begin position="163"/>
        <end position="172"/>
    </location>
</feature>
<comment type="caution">
    <text evidence="2">The sequence shown here is derived from an EMBL/GenBank/DDBJ whole genome shotgun (WGS) entry which is preliminary data.</text>
</comment>
<evidence type="ECO:0000313" key="2">
    <source>
        <dbReference type="EMBL" id="CAD8049621.1"/>
    </source>
</evidence>
<reference evidence="2" key="1">
    <citation type="submission" date="2021-01" db="EMBL/GenBank/DDBJ databases">
        <authorList>
            <consortium name="Genoscope - CEA"/>
            <person name="William W."/>
        </authorList>
    </citation>
    <scope>NUCLEOTIDE SEQUENCE</scope>
</reference>
<feature type="compositionally biased region" description="Low complexity" evidence="1">
    <location>
        <begin position="140"/>
        <end position="162"/>
    </location>
</feature>
<gene>
    <name evidence="2" type="ORF">PPRIM_AZ9-3.1.T0140081</name>
</gene>
<evidence type="ECO:0000256" key="1">
    <source>
        <dbReference type="SAM" id="MobiDB-lite"/>
    </source>
</evidence>
<dbReference type="OMA" id="YDLMQII"/>
<accession>A0A8S1K4H2</accession>
<proteinExistence type="predicted"/>